<dbReference type="InterPro" id="IPR036704">
    <property type="entry name" value="RraA/RraA-like_sf"/>
</dbReference>
<comment type="cofactor">
    <cofactor evidence="1">
        <name>Mg(2+)</name>
        <dbReference type="ChEBI" id="CHEBI:18420"/>
    </cofactor>
</comment>
<dbReference type="InterPro" id="IPR005493">
    <property type="entry name" value="RraA/RraA-like"/>
</dbReference>
<feature type="binding site" evidence="1">
    <location>
        <position position="108"/>
    </location>
    <ligand>
        <name>Mg(2+)</name>
        <dbReference type="ChEBI" id="CHEBI:18420"/>
    </ligand>
</feature>
<dbReference type="PANTHER" id="PTHR33254:SF4">
    <property type="entry name" value="4-HYDROXY-4-METHYL-2-OXOGLUTARATE ALDOLASE 3-RELATED"/>
    <property type="match status" value="1"/>
</dbReference>
<protein>
    <recommendedName>
        <fullName evidence="4">RraA-like protein</fullName>
    </recommendedName>
</protein>
<evidence type="ECO:0000313" key="3">
    <source>
        <dbReference type="Proteomes" id="UP000518752"/>
    </source>
</evidence>
<keyword evidence="3" id="KW-1185">Reference proteome</keyword>
<comment type="caution">
    <text evidence="2">The sequence shown here is derived from an EMBL/GenBank/DDBJ whole genome shotgun (WGS) entry which is preliminary data.</text>
</comment>
<dbReference type="Proteomes" id="UP000518752">
    <property type="component" value="Unassembled WGS sequence"/>
</dbReference>
<keyword evidence="1" id="KW-0460">Magnesium</keyword>
<evidence type="ECO:0000256" key="1">
    <source>
        <dbReference type="PIRSR" id="PIRSR605493-1"/>
    </source>
</evidence>
<organism evidence="2 3">
    <name type="scientific">Collybiopsis confluens</name>
    <dbReference type="NCBI Taxonomy" id="2823264"/>
    <lineage>
        <taxon>Eukaryota</taxon>
        <taxon>Fungi</taxon>
        <taxon>Dikarya</taxon>
        <taxon>Basidiomycota</taxon>
        <taxon>Agaricomycotina</taxon>
        <taxon>Agaricomycetes</taxon>
        <taxon>Agaricomycetidae</taxon>
        <taxon>Agaricales</taxon>
        <taxon>Marasmiineae</taxon>
        <taxon>Omphalotaceae</taxon>
        <taxon>Collybiopsis</taxon>
    </lineage>
</organism>
<accession>A0A8H5HTR4</accession>
<name>A0A8H5HTR4_9AGAR</name>
<dbReference type="PANTHER" id="PTHR33254">
    <property type="entry name" value="4-HYDROXY-4-METHYL-2-OXOGLUTARATE ALDOLASE 3-RELATED"/>
    <property type="match status" value="1"/>
</dbReference>
<evidence type="ECO:0000313" key="2">
    <source>
        <dbReference type="EMBL" id="KAF5389372.1"/>
    </source>
</evidence>
<proteinExistence type="predicted"/>
<feature type="binding site" evidence="1">
    <location>
        <position position="107"/>
    </location>
    <ligand>
        <name>substrate</name>
    </ligand>
</feature>
<reference evidence="2 3" key="1">
    <citation type="journal article" date="2020" name="ISME J.">
        <title>Uncovering the hidden diversity of litter-decomposition mechanisms in mushroom-forming fungi.</title>
        <authorList>
            <person name="Floudas D."/>
            <person name="Bentzer J."/>
            <person name="Ahren D."/>
            <person name="Johansson T."/>
            <person name="Persson P."/>
            <person name="Tunlid A."/>
        </authorList>
    </citation>
    <scope>NUCLEOTIDE SEQUENCE [LARGE SCALE GENOMIC DNA]</scope>
    <source>
        <strain evidence="2 3">CBS 406.79</strain>
    </source>
</reference>
<keyword evidence="1" id="KW-0479">Metal-binding</keyword>
<dbReference type="SUPFAM" id="SSF89562">
    <property type="entry name" value="RraA-like"/>
    <property type="match status" value="1"/>
</dbReference>
<dbReference type="Pfam" id="PF03737">
    <property type="entry name" value="RraA-like"/>
    <property type="match status" value="1"/>
</dbReference>
<dbReference type="GO" id="GO:0008948">
    <property type="term" value="F:oxaloacetate decarboxylase activity"/>
    <property type="evidence" value="ECO:0007669"/>
    <property type="project" value="TreeGrafter"/>
</dbReference>
<dbReference type="AlphaFoldDB" id="A0A8H5HTR4"/>
<dbReference type="GO" id="GO:0046872">
    <property type="term" value="F:metal ion binding"/>
    <property type="evidence" value="ECO:0007669"/>
    <property type="project" value="UniProtKB-KW"/>
</dbReference>
<dbReference type="GO" id="GO:0047443">
    <property type="term" value="F:4-hydroxy-4-methyl-2-oxoglutarate aldolase activity"/>
    <property type="evidence" value="ECO:0007669"/>
    <property type="project" value="TreeGrafter"/>
</dbReference>
<sequence length="216" mass="22948">MSLSAFSTCELSDALLRLGVQSAGYIPDITLQAGEPICGPAYTVRFVLASDQDAPKLSEHFVDTVPPGSVLVLDAPKNTKNAVWGGLMSAGAQAKHALGVVISGRCRDLAEHRQLGFPVFARGHSTVGQSPFTRPSAINVPLELFPDGDSTFPPTQVHPGDWIVADEDGVVCIPKELEMMVTELATKLRGIDAKCMEDIIAGKGVKASFAKHRGIK</sequence>
<dbReference type="OrthoDB" id="1476984at2759"/>
<dbReference type="Gene3D" id="3.50.30.40">
    <property type="entry name" value="Ribonuclease E inhibitor RraA/RraA-like"/>
    <property type="match status" value="1"/>
</dbReference>
<gene>
    <name evidence="2" type="ORF">D9757_004260</name>
</gene>
<feature type="binding site" evidence="1">
    <location>
        <begin position="85"/>
        <end position="88"/>
    </location>
    <ligand>
        <name>substrate</name>
    </ligand>
</feature>
<dbReference type="CDD" id="cd16841">
    <property type="entry name" value="RraA_family"/>
    <property type="match status" value="1"/>
</dbReference>
<evidence type="ECO:0008006" key="4">
    <source>
        <dbReference type="Google" id="ProtNLM"/>
    </source>
</evidence>
<dbReference type="EMBL" id="JAACJN010000022">
    <property type="protein sequence ID" value="KAF5389372.1"/>
    <property type="molecule type" value="Genomic_DNA"/>
</dbReference>